<dbReference type="SUPFAM" id="SSF52540">
    <property type="entry name" value="P-loop containing nucleoside triphosphate hydrolases"/>
    <property type="match status" value="1"/>
</dbReference>
<comment type="caution">
    <text evidence="1">The sequence shown here is derived from an EMBL/GenBank/DDBJ whole genome shotgun (WGS) entry which is preliminary data.</text>
</comment>
<evidence type="ECO:0000313" key="2">
    <source>
        <dbReference type="Proteomes" id="UP000634476"/>
    </source>
</evidence>
<organism evidence="1 2">
    <name type="scientific">Planobispora takensis</name>
    <dbReference type="NCBI Taxonomy" id="1367882"/>
    <lineage>
        <taxon>Bacteria</taxon>
        <taxon>Bacillati</taxon>
        <taxon>Actinomycetota</taxon>
        <taxon>Actinomycetes</taxon>
        <taxon>Streptosporangiales</taxon>
        <taxon>Streptosporangiaceae</taxon>
        <taxon>Planobispora</taxon>
    </lineage>
</organism>
<dbReference type="Gene3D" id="3.40.50.300">
    <property type="entry name" value="P-loop containing nucleotide triphosphate hydrolases"/>
    <property type="match status" value="1"/>
</dbReference>
<protein>
    <submittedName>
        <fullName evidence="1">Uncharacterized protein</fullName>
    </submittedName>
</protein>
<keyword evidence="2" id="KW-1185">Reference proteome</keyword>
<accession>A0A8J3WWY9</accession>
<evidence type="ECO:0000313" key="1">
    <source>
        <dbReference type="EMBL" id="GII05321.1"/>
    </source>
</evidence>
<dbReference type="InterPro" id="IPR027417">
    <property type="entry name" value="P-loop_NTPase"/>
</dbReference>
<dbReference type="AlphaFoldDB" id="A0A8J3WWY9"/>
<sequence>MAYLAQSGEQQALVGVAVIAWVGSVGHAQVGHSTSITNGTRHGGTGDGIPMVAHRMRTVPCADRLAFLDGDRVVEEGDHEELVRRGGRYADFLHVGAVSSR</sequence>
<dbReference type="Proteomes" id="UP000634476">
    <property type="component" value="Unassembled WGS sequence"/>
</dbReference>
<gene>
    <name evidence="1" type="ORF">Pta02_73290</name>
</gene>
<reference evidence="1" key="1">
    <citation type="submission" date="2021-01" db="EMBL/GenBank/DDBJ databases">
        <title>Whole genome shotgun sequence of Planobispora takensis NBRC 109077.</title>
        <authorList>
            <person name="Komaki H."/>
            <person name="Tamura T."/>
        </authorList>
    </citation>
    <scope>NUCLEOTIDE SEQUENCE</scope>
    <source>
        <strain evidence="1">NBRC 109077</strain>
    </source>
</reference>
<name>A0A8J3WWY9_9ACTN</name>
<proteinExistence type="predicted"/>
<dbReference type="EMBL" id="BOOK01000066">
    <property type="protein sequence ID" value="GII05321.1"/>
    <property type="molecule type" value="Genomic_DNA"/>
</dbReference>